<keyword evidence="2" id="KW-1185">Reference proteome</keyword>
<dbReference type="InterPro" id="IPR006626">
    <property type="entry name" value="PbH1"/>
</dbReference>
<proteinExistence type="predicted"/>
<dbReference type="SMART" id="SM00710">
    <property type="entry name" value="PbH1"/>
    <property type="match status" value="8"/>
</dbReference>
<accession>A0AA95EUA3</accession>
<protein>
    <submittedName>
        <fullName evidence="1">Uncharacterized protein</fullName>
    </submittedName>
</protein>
<dbReference type="EMBL" id="CP119317">
    <property type="protein sequence ID" value="WEK53339.1"/>
    <property type="molecule type" value="Genomic_DNA"/>
</dbReference>
<sequence length="879" mass="93431">MTSRYNPTNVLLDGSVTNAKIAPEAVTMGKLAPDVVSAIQSSGGGSTLDYPIPTVKFYGAVGDGIADDTAAVVDAMASSNSSIRFPKVRYNITSNITLPEGKTLIFDSGAYLFASSGITVTVNSEIIANPHPIFVGDGTYVRAVGRKMTVHPQWFGGSGESSADRAIVTETASITAGTKILTIPSGDVNKFRDGQTIMVLHAGSNNTATHTDPTPVPTLTMFGTAGTTTYKYRIATLDKNGGITSASTVVTINNAPDQLSYLLGNKIRITMPVGTPRHGYAIYGEESNPASSRGIIGIIRDVTAFWDDLGQGNIANAIPPWIPPTAPTVKLHNTLLTTIVSGGGTNMLILKDNAINTVSGNGIVMMENASAFNKAFNFLETCGGGEIEVPSGTYYIHTNPATSRSVFITDNVNVKGVNKPIIMSHFNPCCDNIAYLVNKNASSTGWSFEEIIFDGSNRTYTTEAAEIFINLLGVMYNSYFEIRGCEFRYFRGKFISTNGGNCTDYRITDCHFHHGCSNALGIGGHRYSVDNNVFSDIFMGYDQSGGSKVGGAECIIMRSLAFGSNDITSNGSIRHNFFNNYGTINFGGAQFRYKNIDISHNKILTYGDAIGIGGIMENVTIANNHIDVLVPDTAPFNSNTIKVEMTAIGQGCDGLNIVGNELTIRGNTVSNRSSSGINFSVNSANVDNANRVRITNNKIRMYNIIDQLPIVVQHCRDVVISGNEVLSDSVGSKDLGISITIDNSKDNKWVIANNIMPNRSVQAPSGSVITGNRVGGVRMNSNSVLQGNIIDSPTVNGEHGWGGAVLIQGSNNVVSGNRIDLTNHFSSSGNALTETTGAKNNLITGNMVSGIGSRTTTLVTQNESVITNNVGFLVSGVVV</sequence>
<reference evidence="1" key="1">
    <citation type="submission" date="2023-03" db="EMBL/GenBank/DDBJ databases">
        <title>Andean soil-derived lignocellulolytic bacterial consortium as a source of novel taxa and putative plastic-active enzymes.</title>
        <authorList>
            <person name="Diaz-Garcia L."/>
            <person name="Chuvochina M."/>
            <person name="Feuerriegel G."/>
            <person name="Bunk B."/>
            <person name="Sproer C."/>
            <person name="Streit W.R."/>
            <person name="Rodriguez L.M."/>
            <person name="Overmann J."/>
            <person name="Jimenez D.J."/>
        </authorList>
    </citation>
    <scope>NUCLEOTIDE SEQUENCE</scope>
    <source>
        <strain evidence="1">MAG 2441</strain>
    </source>
</reference>
<name>A0AA95EUA3_9BACL</name>
<dbReference type="Gene3D" id="2.160.20.10">
    <property type="entry name" value="Single-stranded right-handed beta-helix, Pectin lyase-like"/>
    <property type="match status" value="2"/>
</dbReference>
<dbReference type="AlphaFoldDB" id="A0AA95EUA3"/>
<evidence type="ECO:0000313" key="2">
    <source>
        <dbReference type="Proteomes" id="UP001178662"/>
    </source>
</evidence>
<dbReference type="Proteomes" id="UP001178662">
    <property type="component" value="Chromosome"/>
</dbReference>
<dbReference type="InterPro" id="IPR011050">
    <property type="entry name" value="Pectin_lyase_fold/virulence"/>
</dbReference>
<gene>
    <name evidence="1" type="ORF">P0Y55_12165</name>
</gene>
<dbReference type="SUPFAM" id="SSF51126">
    <property type="entry name" value="Pectin lyase-like"/>
    <property type="match status" value="2"/>
</dbReference>
<evidence type="ECO:0000313" key="1">
    <source>
        <dbReference type="EMBL" id="WEK53339.1"/>
    </source>
</evidence>
<organism evidence="1 2">
    <name type="scientific">Candidatus Cohnella colombiensis</name>
    <dbReference type="NCBI Taxonomy" id="3121368"/>
    <lineage>
        <taxon>Bacteria</taxon>
        <taxon>Bacillati</taxon>
        <taxon>Bacillota</taxon>
        <taxon>Bacilli</taxon>
        <taxon>Bacillales</taxon>
        <taxon>Paenibacillaceae</taxon>
        <taxon>Cohnella</taxon>
    </lineage>
</organism>
<dbReference type="InterPro" id="IPR012334">
    <property type="entry name" value="Pectin_lyas_fold"/>
</dbReference>